<dbReference type="OrthoDB" id="9775969at2"/>
<name>A0A2T1KV99_9GAMM</name>
<dbReference type="Proteomes" id="UP000239866">
    <property type="component" value="Unassembled WGS sequence"/>
</dbReference>
<dbReference type="EMBL" id="PXNP01000009">
    <property type="protein sequence ID" value="PSF13642.1"/>
    <property type="molecule type" value="Genomic_DNA"/>
</dbReference>
<evidence type="ECO:0000313" key="2">
    <source>
        <dbReference type="Proteomes" id="UP000239866"/>
    </source>
</evidence>
<dbReference type="AlphaFoldDB" id="A0A2T1KV99"/>
<accession>A0A2T1KV99</accession>
<dbReference type="Pfam" id="PF11249">
    <property type="entry name" value="DUF3047"/>
    <property type="match status" value="2"/>
</dbReference>
<gene>
    <name evidence="1" type="ORF">C7H09_03085</name>
</gene>
<organism evidence="1 2">
    <name type="scientific">Marinobacter fuscus</name>
    <dbReference type="NCBI Taxonomy" id="2109942"/>
    <lineage>
        <taxon>Bacteria</taxon>
        <taxon>Pseudomonadati</taxon>
        <taxon>Pseudomonadota</taxon>
        <taxon>Gammaproteobacteria</taxon>
        <taxon>Pseudomonadales</taxon>
        <taxon>Marinobacteraceae</taxon>
        <taxon>Marinobacter</taxon>
    </lineage>
</organism>
<comment type="caution">
    <text evidence="1">The sequence shown here is derived from an EMBL/GenBank/DDBJ whole genome shotgun (WGS) entry which is preliminary data.</text>
</comment>
<dbReference type="InterPro" id="IPR021409">
    <property type="entry name" value="DUF3047"/>
</dbReference>
<evidence type="ECO:0000313" key="1">
    <source>
        <dbReference type="EMBL" id="PSF13642.1"/>
    </source>
</evidence>
<keyword evidence="2" id="KW-1185">Reference proteome</keyword>
<proteinExistence type="predicted"/>
<protein>
    <submittedName>
        <fullName evidence="1">Uncharacterized protein</fullName>
    </submittedName>
</protein>
<reference evidence="1 2" key="1">
    <citation type="submission" date="2018-03" db="EMBL/GenBank/DDBJ databases">
        <title>Marinobacter brunus sp. nov., a marine bacterium of Gamma-proteobacteria isolated from the surface seawater of the South China Sea.</title>
        <authorList>
            <person name="Cheng H."/>
            <person name="Wu Y.-H."/>
            <person name="Xamxidin M."/>
            <person name="Xu X.-W."/>
        </authorList>
    </citation>
    <scope>NUCLEOTIDE SEQUENCE [LARGE SCALE GENOMIC DNA]</scope>
    <source>
        <strain evidence="1 2">NH169-3</strain>
    </source>
</reference>
<sequence length="105" mass="11296">MLFATLGLQAIPPLLPPFSAITSLQDGWEPLEFPNIDRHTHYELVVEDGRQVVRATANGSALRNAPPAIVGVAIMTDADNTGEQAAAWYGDLILSRSSSEKLPVL</sequence>